<evidence type="ECO:0000313" key="1">
    <source>
        <dbReference type="EMBL" id="VDM72484.1"/>
    </source>
</evidence>
<reference evidence="1 2" key="1">
    <citation type="submission" date="2018-11" db="EMBL/GenBank/DDBJ databases">
        <authorList>
            <consortium name="Pathogen Informatics"/>
        </authorList>
    </citation>
    <scope>NUCLEOTIDE SEQUENCE [LARGE SCALE GENOMIC DNA]</scope>
</reference>
<proteinExistence type="predicted"/>
<gene>
    <name evidence="1" type="ORF">SVUK_LOCUS7482</name>
</gene>
<keyword evidence="2" id="KW-1185">Reference proteome</keyword>
<dbReference type="Proteomes" id="UP000270094">
    <property type="component" value="Unassembled WGS sequence"/>
</dbReference>
<protein>
    <submittedName>
        <fullName evidence="1">Uncharacterized protein</fullName>
    </submittedName>
</protein>
<organism evidence="1 2">
    <name type="scientific">Strongylus vulgaris</name>
    <name type="common">Blood worm</name>
    <dbReference type="NCBI Taxonomy" id="40348"/>
    <lineage>
        <taxon>Eukaryota</taxon>
        <taxon>Metazoa</taxon>
        <taxon>Ecdysozoa</taxon>
        <taxon>Nematoda</taxon>
        <taxon>Chromadorea</taxon>
        <taxon>Rhabditida</taxon>
        <taxon>Rhabditina</taxon>
        <taxon>Rhabditomorpha</taxon>
        <taxon>Strongyloidea</taxon>
        <taxon>Strongylidae</taxon>
        <taxon>Strongylus</taxon>
    </lineage>
</organism>
<evidence type="ECO:0000313" key="2">
    <source>
        <dbReference type="Proteomes" id="UP000270094"/>
    </source>
</evidence>
<accession>A0A3P7J3P2</accession>
<dbReference type="AlphaFoldDB" id="A0A3P7J3P2"/>
<dbReference type="EMBL" id="UYYB01025552">
    <property type="protein sequence ID" value="VDM72484.1"/>
    <property type="molecule type" value="Genomic_DNA"/>
</dbReference>
<sequence length="36" mass="4020">MNVLTGHDESDEEHVVAKGIEQWIEGCDKCVQTFAT</sequence>
<name>A0A3P7J3P2_STRVU</name>